<evidence type="ECO:0000256" key="9">
    <source>
        <dbReference type="PROSITE-ProRule" id="PRU00076"/>
    </source>
</evidence>
<dbReference type="PROSITE" id="PS01187">
    <property type="entry name" value="EGF_CA"/>
    <property type="match status" value="1"/>
</dbReference>
<dbReference type="Gene3D" id="1.20.5.10">
    <property type="match status" value="1"/>
</dbReference>
<dbReference type="GO" id="GO:0005509">
    <property type="term" value="F:calcium ion binding"/>
    <property type="evidence" value="ECO:0007669"/>
    <property type="project" value="UniProtKB-UniRule"/>
</dbReference>
<dbReference type="SMART" id="SM00210">
    <property type="entry name" value="TSPN"/>
    <property type="match status" value="1"/>
</dbReference>
<evidence type="ECO:0000259" key="14">
    <source>
        <dbReference type="PROSITE" id="PS50026"/>
    </source>
</evidence>
<dbReference type="Pfam" id="PF02412">
    <property type="entry name" value="TSP_3"/>
    <property type="match status" value="5"/>
</dbReference>
<keyword evidence="8" id="KW-0325">Glycoprotein</keyword>
<evidence type="ECO:0000256" key="4">
    <source>
        <dbReference type="ARBA" id="ARBA00022737"/>
    </source>
</evidence>
<dbReference type="PROSITE" id="PS01186">
    <property type="entry name" value="EGF_2"/>
    <property type="match status" value="1"/>
</dbReference>
<dbReference type="PANTHER" id="PTHR10199">
    <property type="entry name" value="THROMBOSPONDIN"/>
    <property type="match status" value="1"/>
</dbReference>
<feature type="repeat" description="TSP type-3" evidence="10">
    <location>
        <begin position="698"/>
        <end position="733"/>
    </location>
</feature>
<dbReference type="InterPro" id="IPR013320">
    <property type="entry name" value="ConA-like_dom_sf"/>
</dbReference>
<dbReference type="PANTHER" id="PTHR10199:SF89">
    <property type="entry name" value="THROMBOSPONDIN-3"/>
    <property type="match status" value="1"/>
</dbReference>
<reference evidence="16" key="2">
    <citation type="submission" date="2025-09" db="UniProtKB">
        <authorList>
            <consortium name="Ensembl"/>
        </authorList>
    </citation>
    <scope>IDENTIFICATION</scope>
</reference>
<dbReference type="Ensembl" id="ENSEBUT00000013938.1">
    <property type="protein sequence ID" value="ENSEBUP00000013362.1"/>
    <property type="gene ID" value="ENSEBUG00000008414.1"/>
</dbReference>
<feature type="region of interest" description="Disordered" evidence="12">
    <location>
        <begin position="556"/>
        <end position="686"/>
    </location>
</feature>
<comment type="similarity">
    <text evidence="1">Belongs to the thrombospondin family.</text>
</comment>
<feature type="signal peptide" evidence="13">
    <location>
        <begin position="1"/>
        <end position="24"/>
    </location>
</feature>
<dbReference type="SUPFAM" id="SSF49899">
    <property type="entry name" value="Concanavalin A-like lectins/glucanases"/>
    <property type="match status" value="3"/>
</dbReference>
<evidence type="ECO:0000256" key="12">
    <source>
        <dbReference type="SAM" id="MobiDB-lite"/>
    </source>
</evidence>
<dbReference type="Gene3D" id="2.10.25.10">
    <property type="entry name" value="Laminin"/>
    <property type="match status" value="4"/>
</dbReference>
<dbReference type="Pfam" id="PF05735">
    <property type="entry name" value="TSP_C"/>
    <property type="match status" value="1"/>
</dbReference>
<dbReference type="InterPro" id="IPR001881">
    <property type="entry name" value="EGF-like_Ca-bd_dom"/>
</dbReference>
<dbReference type="Pfam" id="PF11598">
    <property type="entry name" value="COMP"/>
    <property type="match status" value="1"/>
</dbReference>
<dbReference type="SMART" id="SM00181">
    <property type="entry name" value="EGF"/>
    <property type="match status" value="4"/>
</dbReference>
<dbReference type="InterPro" id="IPR017897">
    <property type="entry name" value="Thrombospondin_3_rpt"/>
</dbReference>
<evidence type="ECO:0000256" key="7">
    <source>
        <dbReference type="ARBA" id="ARBA00023157"/>
    </source>
</evidence>
<dbReference type="FunFam" id="2.10.25.10:FF:000027">
    <property type="entry name" value="Thrombospondin 3"/>
    <property type="match status" value="1"/>
</dbReference>
<keyword evidence="6" id="KW-0130">Cell adhesion</keyword>
<dbReference type="AlphaFoldDB" id="A0A8C4WVG5"/>
<keyword evidence="7" id="KW-1015">Disulfide bond</keyword>
<dbReference type="InterPro" id="IPR003367">
    <property type="entry name" value="Thrombospondin_3-like_rpt"/>
</dbReference>
<proteinExistence type="inferred from homology"/>
<feature type="domain" description="EGF-like" evidence="14">
    <location>
        <begin position="424"/>
        <end position="466"/>
    </location>
</feature>
<protein>
    <submittedName>
        <fullName evidence="16">Thrombospondin 3</fullName>
    </submittedName>
</protein>
<dbReference type="OMA" id="FPRAQCQ"/>
<dbReference type="FunFam" id="2.10.25.10:FF:000025">
    <property type="entry name" value="Thrombospondin 3"/>
    <property type="match status" value="1"/>
</dbReference>
<feature type="domain" description="EGF-like" evidence="14">
    <location>
        <begin position="326"/>
        <end position="364"/>
    </location>
</feature>
<dbReference type="PROSITE" id="PS50026">
    <property type="entry name" value="EGF_3"/>
    <property type="match status" value="2"/>
</dbReference>
<dbReference type="GO" id="GO:0007155">
    <property type="term" value="P:cell adhesion"/>
    <property type="evidence" value="ECO:0007669"/>
    <property type="project" value="UniProtKB-KW"/>
</dbReference>
<dbReference type="InterPro" id="IPR008859">
    <property type="entry name" value="Thrombospondin_C"/>
</dbReference>
<dbReference type="InterPro" id="IPR046970">
    <property type="entry name" value="TSP/COMP_CC_sf"/>
</dbReference>
<keyword evidence="2 9" id="KW-0245">EGF-like domain</keyword>
<evidence type="ECO:0000259" key="15">
    <source>
        <dbReference type="PROSITE" id="PS51236"/>
    </source>
</evidence>
<dbReference type="Gene3D" id="4.10.1080.10">
    <property type="entry name" value="TSP type-3 repeat"/>
    <property type="match status" value="2"/>
</dbReference>
<dbReference type="Gene3D" id="2.60.120.200">
    <property type="match status" value="2"/>
</dbReference>
<dbReference type="FunFam" id="2.10.25.10:FF:000170">
    <property type="entry name" value="thrombospondin-3 isoform X1"/>
    <property type="match status" value="1"/>
</dbReference>
<dbReference type="PROSITE" id="PS51234">
    <property type="entry name" value="TSP3"/>
    <property type="match status" value="2"/>
</dbReference>
<dbReference type="InterPro" id="IPR048287">
    <property type="entry name" value="TSPN-like_N"/>
</dbReference>
<feature type="compositionally biased region" description="Acidic residues" evidence="12">
    <location>
        <begin position="501"/>
        <end position="517"/>
    </location>
</feature>
<dbReference type="FunFam" id="4.10.1080.10:FF:000004">
    <property type="entry name" value="Cartilage oligomeric matrix protein"/>
    <property type="match status" value="1"/>
</dbReference>
<accession>A0A8C4WVG5</accession>
<dbReference type="GeneTree" id="ENSGT00940000159283"/>
<dbReference type="PROSITE" id="PS51236">
    <property type="entry name" value="TSP_CTER"/>
    <property type="match status" value="1"/>
</dbReference>
<dbReference type="FunFam" id="2.10.25.10:FF:000232">
    <property type="entry name" value="thrombospondin-3 isoform X1"/>
    <property type="match status" value="1"/>
</dbReference>
<feature type="domain" description="TSP C-terminal" evidence="15">
    <location>
        <begin position="737"/>
        <end position="982"/>
    </location>
</feature>
<name>A0A8C4WVG5_EPTBU</name>
<keyword evidence="11" id="KW-0175">Coiled coil</keyword>
<feature type="compositionally biased region" description="Acidic residues" evidence="12">
    <location>
        <begin position="565"/>
        <end position="578"/>
    </location>
</feature>
<feature type="repeat" description="TSP type-3" evidence="10">
    <location>
        <begin position="561"/>
        <end position="596"/>
    </location>
</feature>
<dbReference type="GO" id="GO:0005576">
    <property type="term" value="C:extracellular region"/>
    <property type="evidence" value="ECO:0007669"/>
    <property type="project" value="InterPro"/>
</dbReference>
<evidence type="ECO:0000256" key="8">
    <source>
        <dbReference type="ARBA" id="ARBA00023180"/>
    </source>
</evidence>
<dbReference type="FunFam" id="4.10.1080.10:FF:000001">
    <property type="entry name" value="Thrombospondin 3"/>
    <property type="match status" value="1"/>
</dbReference>
<dbReference type="SUPFAM" id="SSF58006">
    <property type="entry name" value="Assembly domain of cartilage oligomeric matrix protein"/>
    <property type="match status" value="1"/>
</dbReference>
<feature type="chain" id="PRO_5034736365" evidence="13">
    <location>
        <begin position="25"/>
        <end position="997"/>
    </location>
</feature>
<dbReference type="Pfam" id="PF07645">
    <property type="entry name" value="EGF_CA"/>
    <property type="match status" value="2"/>
</dbReference>
<feature type="coiled-coil region" evidence="11">
    <location>
        <begin position="237"/>
        <end position="264"/>
    </location>
</feature>
<evidence type="ECO:0000256" key="2">
    <source>
        <dbReference type="ARBA" id="ARBA00022536"/>
    </source>
</evidence>
<dbReference type="SUPFAM" id="SSF103647">
    <property type="entry name" value="TSP type-3 repeat"/>
    <property type="match status" value="3"/>
</dbReference>
<comment type="caution">
    <text evidence="9">Lacks conserved residue(s) required for the propagation of feature annotation.</text>
</comment>
<dbReference type="InterPro" id="IPR018097">
    <property type="entry name" value="EGF_Ca-bd_CS"/>
</dbReference>
<dbReference type="Proteomes" id="UP000694388">
    <property type="component" value="Unplaced"/>
</dbReference>
<evidence type="ECO:0000256" key="6">
    <source>
        <dbReference type="ARBA" id="ARBA00022889"/>
    </source>
</evidence>
<keyword evidence="17" id="KW-1185">Reference proteome</keyword>
<dbReference type="CDD" id="cd00054">
    <property type="entry name" value="EGF_CA"/>
    <property type="match status" value="2"/>
</dbReference>
<reference evidence="16" key="1">
    <citation type="submission" date="2025-08" db="UniProtKB">
        <authorList>
            <consortium name="Ensembl"/>
        </authorList>
    </citation>
    <scope>IDENTIFICATION</scope>
</reference>
<sequence>MVRMRGLVFLGLAVTVSLFPSSSSREIQVLDLMDVKNSKQSSQVIEKILMNILSINDIYLISTFTLPPRTGGVFFGIYSKPDNIKYFELSILGKLNKVSVRYLKGDGKLNVVVLENALLADSRKHWIILHVMGLQTLRSSVDLYIDCKLVDSKQDLSPLFDVMPEQSDSAEIRTPRRSLFRSQGSLEVLQLLLGGKLSQVSALQSCTFEGSSDILNAVTEANAVSISMLGQQTAQLMAQMTLIVEGLEKIKRNMQEQVKETSLLRNLIMECQACGFVESPEVHPSKCKERPCFPGVECEEKPGSDLGFRCGSCPDGFTGNGNHCKDIDECQLANPCFPGVRCLNLAPGFSCDPCPLGLTGHLMLGVGIHSARNQTQSCNDIDECYDGNNGGCVPDSMCINSMGSFRCGPCMPGFYGNQIVGCHAGRSCASGVFDPCHEHGHCVLERNGDISCVCNIGWAGNGYVCGIDTDIDGFPDEELPCTDNAKFCKKDNCRYTPNSGQEDEDMDKIGDQCDEDADGDGIKNVQDNCRLVDNKDQQNSDMDSYGDACDNCPSVNNNDQRDTDNNGEGDACDEDIDGDGIPNFLDNCPRVPNPLQTDRDNDNVGDACDSCPEISNPTQTDIDSDLVGDICDTNQDSDGDGYQDTRDNCPSIPNSDQLDTDNDGLGDDCDSDDDNDGIPDFIRPGPDNCRLVANPMQEDKNEDGVGDVCEEDFDNDSVVDFLDVCPENVEITLTDFRAYQTVVLDPEGDAQIDPNWVVLNEVKFTNVKIFTNVLVSMITNCKKYPFIIFFIQGMEIVQTMNSDPGLAVGYTAFNGVDFEGTFHVNTVTDDDYAGFIFGYQDSASFYVVQWKQTRQAYWQAKPFRAIAEPSLQLKAVKSKTGPGEDLRNALWNTGDMEDQVTLLWKDPRNVGWKDKTSYRWMLMHRPQVGYIRVMLFEGPLKVADSGMIIDTTMRGGRLGVFCFSQENIIWSSLRYRCNDTLPEDFSALRAFQLQYPL</sequence>
<evidence type="ECO:0000256" key="10">
    <source>
        <dbReference type="PROSITE-ProRule" id="PRU00634"/>
    </source>
</evidence>
<evidence type="ECO:0000256" key="5">
    <source>
        <dbReference type="ARBA" id="ARBA00022837"/>
    </source>
</evidence>
<feature type="region of interest" description="Disordered" evidence="12">
    <location>
        <begin position="498"/>
        <end position="517"/>
    </location>
</feature>
<evidence type="ECO:0000313" key="17">
    <source>
        <dbReference type="Proteomes" id="UP000694388"/>
    </source>
</evidence>
<dbReference type="InterPro" id="IPR049883">
    <property type="entry name" value="NOTCH1_EGF-like"/>
</dbReference>
<evidence type="ECO:0000313" key="16">
    <source>
        <dbReference type="Ensembl" id="ENSEBUP00000013362.1"/>
    </source>
</evidence>
<dbReference type="InterPro" id="IPR028974">
    <property type="entry name" value="TSP_type-3_rpt"/>
</dbReference>
<evidence type="ECO:0000256" key="13">
    <source>
        <dbReference type="SAM" id="SignalP"/>
    </source>
</evidence>
<keyword evidence="3 13" id="KW-0732">Signal</keyword>
<dbReference type="SMART" id="SM00179">
    <property type="entry name" value="EGF_CA"/>
    <property type="match status" value="3"/>
</dbReference>
<evidence type="ECO:0000256" key="11">
    <source>
        <dbReference type="SAM" id="Coils"/>
    </source>
</evidence>
<evidence type="ECO:0000256" key="1">
    <source>
        <dbReference type="ARBA" id="ARBA00009456"/>
    </source>
</evidence>
<organism evidence="16 17">
    <name type="scientific">Eptatretus burgeri</name>
    <name type="common">Inshore hagfish</name>
    <dbReference type="NCBI Taxonomy" id="7764"/>
    <lineage>
        <taxon>Eukaryota</taxon>
        <taxon>Metazoa</taxon>
        <taxon>Chordata</taxon>
        <taxon>Craniata</taxon>
        <taxon>Vertebrata</taxon>
        <taxon>Cyclostomata</taxon>
        <taxon>Myxini</taxon>
        <taxon>Myxiniformes</taxon>
        <taxon>Myxinidae</taxon>
        <taxon>Eptatretinae</taxon>
        <taxon>Eptatretus</taxon>
    </lineage>
</organism>
<keyword evidence="4" id="KW-0677">Repeat</keyword>
<dbReference type="FunFam" id="2.60.120.200:FF:000002">
    <property type="entry name" value="Thrombospondin 3"/>
    <property type="match status" value="1"/>
</dbReference>
<keyword evidence="5 10" id="KW-0106">Calcium</keyword>
<feature type="compositionally biased region" description="Acidic residues" evidence="12">
    <location>
        <begin position="658"/>
        <end position="677"/>
    </location>
</feature>
<evidence type="ECO:0000256" key="3">
    <source>
        <dbReference type="ARBA" id="ARBA00022729"/>
    </source>
</evidence>
<dbReference type="InterPro" id="IPR000742">
    <property type="entry name" value="EGF"/>
</dbReference>
<dbReference type="InterPro" id="IPR024665">
    <property type="entry name" value="TSP/COMP_CC"/>
</dbReference>